<name>W5Z4S4_9GAMM</name>
<sequence length="34" mass="3566">MQAIRQRTEALATIGDLGVGPAAGNQAVMEQLVR</sequence>
<dbReference type="AlphaFoldDB" id="W5Z4S4"/>
<evidence type="ECO:0000313" key="2">
    <source>
        <dbReference type="Proteomes" id="UP000035081"/>
    </source>
</evidence>
<dbReference type="KEGG" id="msr:AU15_21695"/>
<evidence type="ECO:0000313" key="1">
    <source>
        <dbReference type="EMBL" id="AHI33463.1"/>
    </source>
</evidence>
<gene>
    <name evidence="1" type="ORF">AU15_21695</name>
</gene>
<accession>W5Z4S4</accession>
<dbReference type="HOGENOM" id="CLU_3374571_0_0_6"/>
<dbReference type="EMBL" id="CP007152">
    <property type="protein sequence ID" value="AHI33463.1"/>
    <property type="molecule type" value="Genomic_DNA"/>
</dbReference>
<proteinExistence type="predicted"/>
<reference evidence="1 2" key="1">
    <citation type="journal article" date="2014" name="Genome Announc.">
        <title>Draft Genome Sequences of Marinobacter similis A3d10T and Marinobacter salarius R9SW1T.</title>
        <authorList>
            <person name="Ivanova E.P."/>
            <person name="Ng H.J."/>
            <person name="Webb H.K."/>
            <person name="Feng G."/>
            <person name="Oshima K."/>
            <person name="Hattori M."/>
            <person name="Ohkuma M."/>
            <person name="Sergeev A.F."/>
            <person name="Mikhailov V.V."/>
            <person name="Crawford R.J."/>
            <person name="Sawabe T."/>
        </authorList>
    </citation>
    <scope>NUCLEOTIDE SEQUENCE [LARGE SCALE GENOMIC DNA]</scope>
    <source>
        <strain evidence="2">A3d10 and R9SW1</strain>
    </source>
</reference>
<organism evidence="1 2">
    <name type="scientific">Marinobacter salarius</name>
    <dbReference type="NCBI Taxonomy" id="1420917"/>
    <lineage>
        <taxon>Bacteria</taxon>
        <taxon>Pseudomonadati</taxon>
        <taxon>Pseudomonadota</taxon>
        <taxon>Gammaproteobacteria</taxon>
        <taxon>Pseudomonadales</taxon>
        <taxon>Marinobacteraceae</taxon>
        <taxon>Marinobacter</taxon>
    </lineage>
</organism>
<protein>
    <submittedName>
        <fullName evidence="1">Uncharacterized protein</fullName>
    </submittedName>
</protein>
<dbReference type="Proteomes" id="UP000035081">
    <property type="component" value="Chromosome"/>
</dbReference>